<keyword evidence="3" id="KW-1185">Reference proteome</keyword>
<protein>
    <submittedName>
        <fullName evidence="2">DUF3885 domain-containing protein</fullName>
    </submittedName>
</protein>
<organism evidence="2 3">
    <name type="scientific">Lysinibacillus antri</name>
    <dbReference type="NCBI Taxonomy" id="2498145"/>
    <lineage>
        <taxon>Bacteria</taxon>
        <taxon>Bacillati</taxon>
        <taxon>Bacillota</taxon>
        <taxon>Bacilli</taxon>
        <taxon>Bacillales</taxon>
        <taxon>Bacillaceae</taxon>
        <taxon>Lysinibacillus</taxon>
    </lineage>
</organism>
<reference evidence="2 3" key="1">
    <citation type="submission" date="2018-12" db="EMBL/GenBank/DDBJ databases">
        <title>Lysinibacillus antri sp. nov., isolated from a cave soil.</title>
        <authorList>
            <person name="Narsing Rao M.P."/>
            <person name="Zhang H."/>
            <person name="Dong Z.-Y."/>
            <person name="Niu X.-K."/>
            <person name="Zhang K."/>
            <person name="Fang B.-Z."/>
            <person name="Kang Y.-Q."/>
            <person name="Xiao M."/>
            <person name="Li W.-J."/>
        </authorList>
    </citation>
    <scope>NUCLEOTIDE SEQUENCE [LARGE SCALE GENOMIC DNA]</scope>
    <source>
        <strain evidence="2 3">SYSU K30002</strain>
    </source>
</reference>
<dbReference type="EMBL" id="RYYR01000012">
    <property type="protein sequence ID" value="RUL52046.1"/>
    <property type="molecule type" value="Genomic_DNA"/>
</dbReference>
<dbReference type="Pfam" id="PF13021">
    <property type="entry name" value="DUF3885"/>
    <property type="match status" value="1"/>
</dbReference>
<dbReference type="RefSeq" id="WP_126659151.1">
    <property type="nucleotide sequence ID" value="NZ_RYYR01000012.1"/>
</dbReference>
<accession>A0A3S0P3X1</accession>
<dbReference type="AlphaFoldDB" id="A0A3S0P3X1"/>
<sequence length="299" mass="35661">MEYLTNWLNQKHNWIRFELGVIPEKKEEYLTENYFQPLLNRAKQIVNSLFQQEDQVVLIICTYQNALPNINRFLINPKDIYRLKYEEIDCEDGKEFYWSVSGNKASFRLPTLLRAIANADFSVKPKIEGQVYLINTTTSILFHMYDDRGCDIYSVNQDVLRPIYHQFRRWILDYDRLRIDRAFKEGLFQVTETVQEKLCRINKNRELVRAMEVNLRIDNTMTIVHSLTIPYEKGKSCLQEIEQTGFQITYEWTQNTFKIWASKMEVLALIDYQTELIALYAKKYEGIYEGWVATKVHRS</sequence>
<feature type="domain" description="DUF3885" evidence="1">
    <location>
        <begin position="13"/>
        <end position="175"/>
    </location>
</feature>
<evidence type="ECO:0000313" key="3">
    <source>
        <dbReference type="Proteomes" id="UP000287910"/>
    </source>
</evidence>
<dbReference type="InterPro" id="IPR024976">
    <property type="entry name" value="DUF3885"/>
</dbReference>
<evidence type="ECO:0000259" key="1">
    <source>
        <dbReference type="Pfam" id="PF13021"/>
    </source>
</evidence>
<dbReference type="Proteomes" id="UP000287910">
    <property type="component" value="Unassembled WGS sequence"/>
</dbReference>
<evidence type="ECO:0000313" key="2">
    <source>
        <dbReference type="EMBL" id="RUL52046.1"/>
    </source>
</evidence>
<name>A0A3S0P3X1_9BACI</name>
<gene>
    <name evidence="2" type="ORF">EK386_10650</name>
</gene>
<comment type="caution">
    <text evidence="2">The sequence shown here is derived from an EMBL/GenBank/DDBJ whole genome shotgun (WGS) entry which is preliminary data.</text>
</comment>
<proteinExistence type="predicted"/>